<name>A0A381QH88_9ZZZZ</name>
<gene>
    <name evidence="2" type="ORF">METZ01_LOCUS31555</name>
</gene>
<keyword evidence="1" id="KW-0472">Membrane</keyword>
<dbReference type="PANTHER" id="PTHR40940:SF2">
    <property type="entry name" value="BATD"/>
    <property type="match status" value="1"/>
</dbReference>
<dbReference type="InterPro" id="IPR025738">
    <property type="entry name" value="BatD"/>
</dbReference>
<protein>
    <recommendedName>
        <fullName evidence="3">BatD protein</fullName>
    </recommendedName>
</protein>
<dbReference type="PANTHER" id="PTHR40940">
    <property type="entry name" value="PROTEIN BATD-RELATED"/>
    <property type="match status" value="1"/>
</dbReference>
<keyword evidence="1" id="KW-0812">Transmembrane</keyword>
<proteinExistence type="predicted"/>
<dbReference type="EMBL" id="UINC01001363">
    <property type="protein sequence ID" value="SUZ78701.1"/>
    <property type="molecule type" value="Genomic_DNA"/>
</dbReference>
<reference evidence="2" key="1">
    <citation type="submission" date="2018-05" db="EMBL/GenBank/DDBJ databases">
        <authorList>
            <person name="Lanie J.A."/>
            <person name="Ng W.-L."/>
            <person name="Kazmierczak K.M."/>
            <person name="Andrzejewski T.M."/>
            <person name="Davidsen T.M."/>
            <person name="Wayne K.J."/>
            <person name="Tettelin H."/>
            <person name="Glass J.I."/>
            <person name="Rusch D."/>
            <person name="Podicherti R."/>
            <person name="Tsui H.-C.T."/>
            <person name="Winkler M.E."/>
        </authorList>
    </citation>
    <scope>NUCLEOTIDE SEQUENCE</scope>
</reference>
<accession>A0A381QH88</accession>
<dbReference type="AlphaFoldDB" id="A0A381QH88"/>
<evidence type="ECO:0000313" key="2">
    <source>
        <dbReference type="EMBL" id="SUZ78701.1"/>
    </source>
</evidence>
<dbReference type="Pfam" id="PF13584">
    <property type="entry name" value="BatD"/>
    <property type="match status" value="2"/>
</dbReference>
<sequence length="534" mass="61154">MNENGDNFTPPNFENFQIIGGPNQSIKTSYVNGEQNFSKTFSYFLKPLKKGKLIIYQATVTIDGQEYKSLPVEVNVTNSVKGANSNSDNEYFDDDNIELIASVSKSSPYINEPITIVYKLYYKSPINVSNASESEAPKYKDFFTQNIKIPQLKVDRETYKGQIYNVVDWKKVVLYPQRDGNLEISPLSLNLVLDFPTNKRDFFGNIIRDQASKIITTGSKIITVRKLPDNGKPKNFSGAVGQFEFDIILNKNSLKASESFQAKVKVTGQGNLKLFDLPNLMVPASMELYEPERKENVKTNLSGMSGTIENIYTIVPKYQGKFPIQELEFSYFDPLEKTYKTVKSQKLNIDVFEGPTLSSNNNENIVLPVSESFKFIKKENNFTIINKEQFSNTSTFYILLSIPVLSLLSFIIFYSLPKRKELNNYEKIKKVYKQIKINLNNAEKSIGNKDEFYDLVEKAIYNCLKARFSIETNKLNKESIKKQMILEGISIDKIKIILKLVESCERARYSNSSDYEMTNDLNIARKIFDEILKK</sequence>
<evidence type="ECO:0000256" key="1">
    <source>
        <dbReference type="SAM" id="Phobius"/>
    </source>
</evidence>
<keyword evidence="1" id="KW-1133">Transmembrane helix</keyword>
<evidence type="ECO:0008006" key="3">
    <source>
        <dbReference type="Google" id="ProtNLM"/>
    </source>
</evidence>
<feature type="transmembrane region" description="Helical" evidence="1">
    <location>
        <begin position="396"/>
        <end position="416"/>
    </location>
</feature>
<organism evidence="2">
    <name type="scientific">marine metagenome</name>
    <dbReference type="NCBI Taxonomy" id="408172"/>
    <lineage>
        <taxon>unclassified sequences</taxon>
        <taxon>metagenomes</taxon>
        <taxon>ecological metagenomes</taxon>
    </lineage>
</organism>